<reference evidence="1 2" key="1">
    <citation type="submission" date="2018-04" db="EMBL/GenBank/DDBJ databases">
        <title>Genomic Encyclopedia of Archaeal and Bacterial Type Strains, Phase II (KMG-II): from individual species to whole genera.</title>
        <authorList>
            <person name="Goeker M."/>
        </authorList>
    </citation>
    <scope>NUCLEOTIDE SEQUENCE [LARGE SCALE GENOMIC DNA]</scope>
    <source>
        <strain evidence="1 2">DSM 28823</strain>
    </source>
</reference>
<accession>A0A2T5BYC2</accession>
<keyword evidence="2" id="KW-1185">Reference proteome</keyword>
<name>A0A2T5BYC2_9BACT</name>
<dbReference type="Proteomes" id="UP000243525">
    <property type="component" value="Unassembled WGS sequence"/>
</dbReference>
<protein>
    <submittedName>
        <fullName evidence="1">Uncharacterized protein</fullName>
    </submittedName>
</protein>
<sequence>MFVTQKYTFLQNMNQKSFIKFHINQQLAVGYFSEGCRFLCQAGNGVDMGLITSRRMLLLVWWPWAATDNLGLAPQMLPVIY</sequence>
<proteinExistence type="predicted"/>
<comment type="caution">
    <text evidence="1">The sequence shown here is derived from an EMBL/GenBank/DDBJ whole genome shotgun (WGS) entry which is preliminary data.</text>
</comment>
<dbReference type="EMBL" id="QAAD01000021">
    <property type="protein sequence ID" value="PTN06800.1"/>
    <property type="molecule type" value="Genomic_DNA"/>
</dbReference>
<evidence type="ECO:0000313" key="2">
    <source>
        <dbReference type="Proteomes" id="UP000243525"/>
    </source>
</evidence>
<dbReference type="AlphaFoldDB" id="A0A2T5BYC2"/>
<organism evidence="1 2">
    <name type="scientific">Mangrovibacterium marinum</name>
    <dbReference type="NCBI Taxonomy" id="1639118"/>
    <lineage>
        <taxon>Bacteria</taxon>
        <taxon>Pseudomonadati</taxon>
        <taxon>Bacteroidota</taxon>
        <taxon>Bacteroidia</taxon>
        <taxon>Marinilabiliales</taxon>
        <taxon>Prolixibacteraceae</taxon>
        <taxon>Mangrovibacterium</taxon>
    </lineage>
</organism>
<gene>
    <name evidence="1" type="ORF">C8N47_12153</name>
</gene>
<evidence type="ECO:0000313" key="1">
    <source>
        <dbReference type="EMBL" id="PTN06800.1"/>
    </source>
</evidence>